<dbReference type="AlphaFoldDB" id="F3KZR8"/>
<dbReference type="EMBL" id="AEIG01000014">
    <property type="protein sequence ID" value="EGG30497.1"/>
    <property type="molecule type" value="Genomic_DNA"/>
</dbReference>
<dbReference type="SUPFAM" id="SSF51206">
    <property type="entry name" value="cAMP-binding domain-like"/>
    <property type="match status" value="1"/>
</dbReference>
<accession>F3KZR8</accession>
<dbReference type="InterPro" id="IPR051257">
    <property type="entry name" value="Diverse_CBS-Domain"/>
</dbReference>
<dbReference type="Pfam" id="PF00571">
    <property type="entry name" value="CBS"/>
    <property type="match status" value="2"/>
</dbReference>
<sequence length="615" mass="67700">MADDSALLNPVLEFLSGTLPFDSLASDRLVAIAAQIQICYHPQGELFDDDEEVGLRILRSGAVDLFHQDGSLMDRLGEGESFSLQGLNATNLQVSAKAIEDTLVYILPASAYQALRKEQRHFDRYFSAQRSRRLRRAARYEPVPHRMNAPIAGIMAKSLLTVAAATPIQHVAQLMSERRVSSAFITEGETLCGIVTDRDLRVRCVAKGLDVLEPISAIMTTDPKTLNAQATIFDVTLAMTQLGVHHIPVVSEDCLVGVVTTSDLMLAKQDDPVYLVTHIGRQDSVEAIATMVAQLPSLMVAWSSSGLKSQHVSRLLTAISDAVVIRLLQLAEVLYGPAPGPYCWLGFGSQGRGEQLLGADQDNGMVIDDSVPESQRDWYRDVAHYVCDGLARVGYRHCPGNIMAKNAQWRLSLQQWQETVARWTRTPTEDALMRVTIFFDIRGVYGDQSLAERLQQTMLSEAKGNTIFIAALAANALAATPPLGVFRRFIVEHDGEHKESVNIKKRGILPITDIARLHALAHGLPQVNTDERITALAKVGVLQIKTARNLSDALHTLQQARIDEQCRLITTGEAPSNYINPRALGTIGKEQLRDAFTIIKEAQSAIKLRYRSGLD</sequence>
<comment type="caution">
    <text evidence="2">The sequence shown here is derived from an EMBL/GenBank/DDBJ whole genome shotgun (WGS) entry which is preliminary data.</text>
</comment>
<dbReference type="InterPro" id="IPR005105">
    <property type="entry name" value="GlnD_Uridyltrans_N"/>
</dbReference>
<dbReference type="CDD" id="cd04587">
    <property type="entry name" value="CBS_pair_CAP-ED_NT_Pol-beta-like_DUF294_assoc"/>
    <property type="match status" value="1"/>
</dbReference>
<dbReference type="SMART" id="SM00116">
    <property type="entry name" value="CBS"/>
    <property type="match status" value="2"/>
</dbReference>
<evidence type="ECO:0000313" key="2">
    <source>
        <dbReference type="EMBL" id="EGG30497.1"/>
    </source>
</evidence>
<evidence type="ECO:0000256" key="1">
    <source>
        <dbReference type="ARBA" id="ARBA00023122"/>
    </source>
</evidence>
<dbReference type="STRING" id="2518989.IMCC3088_475"/>
<name>F3KZR8_9GAMM</name>
<dbReference type="OrthoDB" id="9808528at2"/>
<proteinExistence type="predicted"/>
<dbReference type="Pfam" id="PF10335">
    <property type="entry name" value="DUF294_C"/>
    <property type="match status" value="1"/>
</dbReference>
<dbReference type="Proteomes" id="UP000005615">
    <property type="component" value="Unassembled WGS sequence"/>
</dbReference>
<dbReference type="InterPro" id="IPR018490">
    <property type="entry name" value="cNMP-bd_dom_sf"/>
</dbReference>
<dbReference type="RefSeq" id="WP_009574909.1">
    <property type="nucleotide sequence ID" value="NZ_AEIG01000014.1"/>
</dbReference>
<dbReference type="SUPFAM" id="SSF54631">
    <property type="entry name" value="CBS-domain pair"/>
    <property type="match status" value="1"/>
</dbReference>
<dbReference type="GO" id="GO:0008773">
    <property type="term" value="F:[protein-PII] uridylyltransferase activity"/>
    <property type="evidence" value="ECO:0007669"/>
    <property type="project" value="InterPro"/>
</dbReference>
<dbReference type="PANTHER" id="PTHR43080">
    <property type="entry name" value="CBS DOMAIN-CONTAINING PROTEIN CBSX3, MITOCHONDRIAL"/>
    <property type="match status" value="1"/>
</dbReference>
<dbReference type="Gene3D" id="2.60.120.10">
    <property type="entry name" value="Jelly Rolls"/>
    <property type="match status" value="1"/>
</dbReference>
<dbReference type="Pfam" id="PF03445">
    <property type="entry name" value="DUF294"/>
    <property type="match status" value="1"/>
</dbReference>
<dbReference type="InterPro" id="IPR018821">
    <property type="entry name" value="DUF294_put_nucleoTrafse_sb-bd"/>
</dbReference>
<protein>
    <submittedName>
        <fullName evidence="2">Putative signal-transduction protein containing cAMP-binding</fullName>
    </submittedName>
</protein>
<dbReference type="PROSITE" id="PS51371">
    <property type="entry name" value="CBS"/>
    <property type="match status" value="2"/>
</dbReference>
<dbReference type="InterPro" id="IPR000644">
    <property type="entry name" value="CBS_dom"/>
</dbReference>
<keyword evidence="1" id="KW-0129">CBS domain</keyword>
<gene>
    <name evidence="2" type="ORF">IMCC3088_475</name>
</gene>
<evidence type="ECO:0000313" key="3">
    <source>
        <dbReference type="Proteomes" id="UP000005615"/>
    </source>
</evidence>
<dbReference type="eggNOG" id="COG2905">
    <property type="taxonomic scope" value="Bacteria"/>
</dbReference>
<dbReference type="InterPro" id="IPR014710">
    <property type="entry name" value="RmlC-like_jellyroll"/>
</dbReference>
<dbReference type="PANTHER" id="PTHR43080:SF2">
    <property type="entry name" value="CBS DOMAIN-CONTAINING PROTEIN"/>
    <property type="match status" value="1"/>
</dbReference>
<dbReference type="CDD" id="cd05401">
    <property type="entry name" value="NT_GlnE_GlnD_like"/>
    <property type="match status" value="1"/>
</dbReference>
<reference evidence="2 3" key="1">
    <citation type="journal article" date="2011" name="J. Bacteriol.">
        <title>Genome sequence of strain IMCC3088, a proteorhodopsin-containing marine bacterium belonging to the OM60/NOR5 clade.</title>
        <authorList>
            <person name="Jang Y."/>
            <person name="Oh H.M."/>
            <person name="Kang I."/>
            <person name="Lee K."/>
            <person name="Yang S.J."/>
            <person name="Cho J.C."/>
        </authorList>
    </citation>
    <scope>NUCLEOTIDE SEQUENCE [LARGE SCALE GENOMIC DNA]</scope>
    <source>
        <strain evidence="2 3">IMCC3088</strain>
    </source>
</reference>
<dbReference type="Gene3D" id="3.10.580.10">
    <property type="entry name" value="CBS-domain"/>
    <property type="match status" value="1"/>
</dbReference>
<organism evidence="2 3">
    <name type="scientific">Aequoribacter fuscus</name>
    <dbReference type="NCBI Taxonomy" id="2518989"/>
    <lineage>
        <taxon>Bacteria</taxon>
        <taxon>Pseudomonadati</taxon>
        <taxon>Pseudomonadota</taxon>
        <taxon>Gammaproteobacteria</taxon>
        <taxon>Cellvibrionales</taxon>
        <taxon>Halieaceae</taxon>
        <taxon>Aequoribacter</taxon>
    </lineage>
</organism>
<keyword evidence="3" id="KW-1185">Reference proteome</keyword>
<dbReference type="InterPro" id="IPR046342">
    <property type="entry name" value="CBS_dom_sf"/>
</dbReference>